<comment type="caution">
    <text evidence="3">The sequence shown here is derived from an EMBL/GenBank/DDBJ whole genome shotgun (WGS) entry which is preliminary data.</text>
</comment>
<dbReference type="InterPro" id="IPR010090">
    <property type="entry name" value="Phage_tape_meas"/>
</dbReference>
<evidence type="ECO:0000313" key="4">
    <source>
        <dbReference type="Proteomes" id="UP001182304"/>
    </source>
</evidence>
<organism evidence="3 4">
    <name type="scientific">Pasteurella multocida</name>
    <dbReference type="NCBI Taxonomy" id="747"/>
    <lineage>
        <taxon>Bacteria</taxon>
        <taxon>Pseudomonadati</taxon>
        <taxon>Pseudomonadota</taxon>
        <taxon>Gammaproteobacteria</taxon>
        <taxon>Pasteurellales</taxon>
        <taxon>Pasteurellaceae</taxon>
        <taxon>Pasteurella</taxon>
    </lineage>
</organism>
<dbReference type="Proteomes" id="UP001182304">
    <property type="component" value="Unassembled WGS sequence"/>
</dbReference>
<gene>
    <name evidence="3" type="ORF">NQF69_11735</name>
</gene>
<reference evidence="3" key="1">
    <citation type="submission" date="2022-07" db="EMBL/GenBank/DDBJ databases">
        <title>Sequence of Pasteurella multocoda 17BRD-035.</title>
        <authorList>
            <person name="Roy Chowdhury P."/>
            <person name="Alhamami T."/>
            <person name="Trott D.J."/>
            <person name="Djordvevic S.P."/>
        </authorList>
    </citation>
    <scope>NUCLEOTIDE SEQUENCE</scope>
    <source>
        <strain evidence="3">17BRD-035</strain>
    </source>
</reference>
<feature type="domain" description="Phage tail tape measure protein" evidence="2">
    <location>
        <begin position="81"/>
        <end position="163"/>
    </location>
</feature>
<evidence type="ECO:0000313" key="3">
    <source>
        <dbReference type="EMBL" id="MDT3453432.1"/>
    </source>
</evidence>
<proteinExistence type="predicted"/>
<dbReference type="Pfam" id="PF10145">
    <property type="entry name" value="PhageMin_Tail"/>
    <property type="match status" value="1"/>
</dbReference>
<sequence length="541" mass="59061">MLLNELLIKIGVKTNERDLNKLKETDSLLGKLPVAAGLIGAAFTGAIAGLTAFANAQLTALDGIHHLSRVTGEAVDKIYQLGKVAELNGSSSEAAQSSIKGLSKAIGEAAVGVGRGAKAFEDYGLSAKDAEGNVKDSLTVMGELSDKIQSMSRQEQIAMLSKLGIDTSMIQILRLGKQELAELMAERDKMTLGVGTKENAQIAADFKDSLTNLSQMTKAVGEYLSLKFAPAIQRMIDRFKNWFVVNNDLIKKGLNALGDSLAWVIDFFARTVGITDDLISNTIGWENAIYLVGVALIWLSRKMIIAFATNPIMWVIAAITGLFLLVDDFLSFLRGEESLFGEFWGKCVAGIKWVNKKWKELLEWFDSSTLEEKFKAYFDVITFPFALGFTVIKSLWDLLTGKEITMDSIESTFKSATELIKAPFKAAFDWIKEQYNKYIQPIIDGAKSIGDFFTGGDSENNNVMSNTNGYETMAFDPSGQISTAPRGAISTTNADNRMTNSNNKITQHFTINGSGDLVKDISKVTLDATNAILNTKTSVVM</sequence>
<name>A0AAW8VAT3_PASMD</name>
<accession>A0AAW8VAT3</accession>
<feature type="transmembrane region" description="Helical" evidence="1">
    <location>
        <begin position="304"/>
        <end position="326"/>
    </location>
</feature>
<evidence type="ECO:0000256" key="1">
    <source>
        <dbReference type="SAM" id="Phobius"/>
    </source>
</evidence>
<dbReference type="EMBL" id="JANIEN010000023">
    <property type="protein sequence ID" value="MDT3453432.1"/>
    <property type="molecule type" value="Genomic_DNA"/>
</dbReference>
<protein>
    <submittedName>
        <fullName evidence="3">Phage tail tape measure protein</fullName>
    </submittedName>
</protein>
<evidence type="ECO:0000259" key="2">
    <source>
        <dbReference type="Pfam" id="PF10145"/>
    </source>
</evidence>
<dbReference type="AlphaFoldDB" id="A0AAW8VAT3"/>
<keyword evidence="1" id="KW-0812">Transmembrane</keyword>
<keyword evidence="1" id="KW-1133">Transmembrane helix</keyword>
<keyword evidence="1" id="KW-0472">Membrane</keyword>
<feature type="transmembrane region" description="Helical" evidence="1">
    <location>
        <begin position="32"/>
        <end position="54"/>
    </location>
</feature>
<dbReference type="RefSeq" id="WP_223132083.1">
    <property type="nucleotide sequence ID" value="NZ_CP082272.1"/>
</dbReference>